<dbReference type="AlphaFoldDB" id="A0A4R8DGH4"/>
<dbReference type="Pfam" id="PF02518">
    <property type="entry name" value="HATPase_c"/>
    <property type="match status" value="1"/>
</dbReference>
<keyword evidence="3" id="KW-0597">Phosphoprotein</keyword>
<dbReference type="Proteomes" id="UP000294498">
    <property type="component" value="Unassembled WGS sequence"/>
</dbReference>
<dbReference type="InterPro" id="IPR052162">
    <property type="entry name" value="Sensor_kinase/Photoreceptor"/>
</dbReference>
<comment type="caution">
    <text evidence="7">The sequence shown here is derived from an EMBL/GenBank/DDBJ whole genome shotgun (WGS) entry which is preliminary data.</text>
</comment>
<proteinExistence type="predicted"/>
<evidence type="ECO:0000259" key="6">
    <source>
        <dbReference type="PROSITE" id="PS50109"/>
    </source>
</evidence>
<keyword evidence="5" id="KW-0418">Kinase</keyword>
<dbReference type="PANTHER" id="PTHR43304">
    <property type="entry name" value="PHYTOCHROME-LIKE PROTEIN CPH1"/>
    <property type="match status" value="1"/>
</dbReference>
<organism evidence="7 8">
    <name type="scientific">Dinghuibacter silviterrae</name>
    <dbReference type="NCBI Taxonomy" id="1539049"/>
    <lineage>
        <taxon>Bacteria</taxon>
        <taxon>Pseudomonadati</taxon>
        <taxon>Bacteroidota</taxon>
        <taxon>Chitinophagia</taxon>
        <taxon>Chitinophagales</taxon>
        <taxon>Chitinophagaceae</taxon>
        <taxon>Dinghuibacter</taxon>
    </lineage>
</organism>
<dbReference type="SUPFAM" id="SSF55874">
    <property type="entry name" value="ATPase domain of HSP90 chaperone/DNA topoisomerase II/histidine kinase"/>
    <property type="match status" value="1"/>
</dbReference>
<name>A0A4R8DGH4_9BACT</name>
<evidence type="ECO:0000313" key="7">
    <source>
        <dbReference type="EMBL" id="TDW96761.1"/>
    </source>
</evidence>
<dbReference type="EMBL" id="SODV01000002">
    <property type="protein sequence ID" value="TDW96761.1"/>
    <property type="molecule type" value="Genomic_DNA"/>
</dbReference>
<dbReference type="Gene3D" id="3.30.565.10">
    <property type="entry name" value="Histidine kinase-like ATPase, C-terminal domain"/>
    <property type="match status" value="1"/>
</dbReference>
<comment type="catalytic activity">
    <reaction evidence="1">
        <text>ATP + protein L-histidine = ADP + protein N-phospho-L-histidine.</text>
        <dbReference type="EC" id="2.7.13.3"/>
    </reaction>
</comment>
<evidence type="ECO:0000256" key="2">
    <source>
        <dbReference type="ARBA" id="ARBA00012438"/>
    </source>
</evidence>
<evidence type="ECO:0000256" key="4">
    <source>
        <dbReference type="ARBA" id="ARBA00022679"/>
    </source>
</evidence>
<feature type="domain" description="Histidine kinase" evidence="6">
    <location>
        <begin position="37"/>
        <end position="262"/>
    </location>
</feature>
<dbReference type="Pfam" id="PF00512">
    <property type="entry name" value="HisKA"/>
    <property type="match status" value="1"/>
</dbReference>
<dbReference type="CDD" id="cd00082">
    <property type="entry name" value="HisKA"/>
    <property type="match status" value="1"/>
</dbReference>
<keyword evidence="8" id="KW-1185">Reference proteome</keyword>
<evidence type="ECO:0000256" key="3">
    <source>
        <dbReference type="ARBA" id="ARBA00022553"/>
    </source>
</evidence>
<sequence length="266" mass="30204">MDATPKSDVNLSEIHDLRHANALLRQRNAELEQFAYVTSHDLQEPLRKIRVFVDMLLLQELEKDRYHALDRIRSSADRMAQLIRDLLSYSRVGQEGHPFVPTDLHSVVLAALRDFDLRIEETGATVHILPLPTIDAVPLQMNQLFCNLLGNALKFRRPDTTPLLHVSAQLLGPEEVTGYPGLAQGESYYRIVVKDNGIGFNPAFTEKIFAIFQRLHQDEHFPGTGIGLAICRKIAHQHRGEIFAYGREGEGAEFHVVLPQRYRLTP</sequence>
<accession>A0A4R8DGH4</accession>
<dbReference type="InterPro" id="IPR004358">
    <property type="entry name" value="Sig_transdc_His_kin-like_C"/>
</dbReference>
<evidence type="ECO:0000313" key="8">
    <source>
        <dbReference type="Proteomes" id="UP000294498"/>
    </source>
</evidence>
<evidence type="ECO:0000256" key="5">
    <source>
        <dbReference type="ARBA" id="ARBA00022777"/>
    </source>
</evidence>
<dbReference type="InterPro" id="IPR003594">
    <property type="entry name" value="HATPase_dom"/>
</dbReference>
<dbReference type="InterPro" id="IPR036097">
    <property type="entry name" value="HisK_dim/P_sf"/>
</dbReference>
<dbReference type="GO" id="GO:0000155">
    <property type="term" value="F:phosphorelay sensor kinase activity"/>
    <property type="evidence" value="ECO:0007669"/>
    <property type="project" value="InterPro"/>
</dbReference>
<dbReference type="PRINTS" id="PR00344">
    <property type="entry name" value="BCTRLSENSOR"/>
</dbReference>
<dbReference type="InterPro" id="IPR005467">
    <property type="entry name" value="His_kinase_dom"/>
</dbReference>
<evidence type="ECO:0000256" key="1">
    <source>
        <dbReference type="ARBA" id="ARBA00000085"/>
    </source>
</evidence>
<dbReference type="PROSITE" id="PS50109">
    <property type="entry name" value="HIS_KIN"/>
    <property type="match status" value="1"/>
</dbReference>
<dbReference type="SMART" id="SM00387">
    <property type="entry name" value="HATPase_c"/>
    <property type="match status" value="1"/>
</dbReference>
<dbReference type="Gene3D" id="1.10.287.130">
    <property type="match status" value="1"/>
</dbReference>
<gene>
    <name evidence="7" type="ORF">EDB95_4597</name>
</gene>
<dbReference type="InterPro" id="IPR003661">
    <property type="entry name" value="HisK_dim/P_dom"/>
</dbReference>
<dbReference type="InterPro" id="IPR036890">
    <property type="entry name" value="HATPase_C_sf"/>
</dbReference>
<keyword evidence="4" id="KW-0808">Transferase</keyword>
<reference evidence="7 8" key="1">
    <citation type="submission" date="2019-03" db="EMBL/GenBank/DDBJ databases">
        <title>Genomic Encyclopedia of Type Strains, Phase IV (KMG-IV): sequencing the most valuable type-strain genomes for metagenomic binning, comparative biology and taxonomic classification.</title>
        <authorList>
            <person name="Goeker M."/>
        </authorList>
    </citation>
    <scope>NUCLEOTIDE SEQUENCE [LARGE SCALE GENOMIC DNA]</scope>
    <source>
        <strain evidence="7 8">DSM 100059</strain>
    </source>
</reference>
<dbReference type="PANTHER" id="PTHR43304:SF1">
    <property type="entry name" value="PAC DOMAIN-CONTAINING PROTEIN"/>
    <property type="match status" value="1"/>
</dbReference>
<dbReference type="EC" id="2.7.13.3" evidence="2"/>
<protein>
    <recommendedName>
        <fullName evidence="2">histidine kinase</fullName>
        <ecNumber evidence="2">2.7.13.3</ecNumber>
    </recommendedName>
</protein>
<dbReference type="SMART" id="SM00388">
    <property type="entry name" value="HisKA"/>
    <property type="match status" value="1"/>
</dbReference>
<dbReference type="SUPFAM" id="SSF47384">
    <property type="entry name" value="Homodimeric domain of signal transducing histidine kinase"/>
    <property type="match status" value="1"/>
</dbReference>